<organism evidence="1">
    <name type="scientific">Rhizophora mucronata</name>
    <name type="common">Asiatic mangrove</name>
    <dbReference type="NCBI Taxonomy" id="61149"/>
    <lineage>
        <taxon>Eukaryota</taxon>
        <taxon>Viridiplantae</taxon>
        <taxon>Streptophyta</taxon>
        <taxon>Embryophyta</taxon>
        <taxon>Tracheophyta</taxon>
        <taxon>Spermatophyta</taxon>
        <taxon>Magnoliopsida</taxon>
        <taxon>eudicotyledons</taxon>
        <taxon>Gunneridae</taxon>
        <taxon>Pentapetalae</taxon>
        <taxon>rosids</taxon>
        <taxon>fabids</taxon>
        <taxon>Malpighiales</taxon>
        <taxon>Rhizophoraceae</taxon>
        <taxon>Rhizophora</taxon>
    </lineage>
</organism>
<proteinExistence type="predicted"/>
<accession>A0A2P2NSC5</accession>
<name>A0A2P2NSC5_RHIMU</name>
<dbReference type="EMBL" id="GGEC01064817">
    <property type="protein sequence ID" value="MBX45301.1"/>
    <property type="molecule type" value="Transcribed_RNA"/>
</dbReference>
<protein>
    <submittedName>
        <fullName evidence="1">Uncharacterized protein</fullName>
    </submittedName>
</protein>
<reference evidence="1" key="1">
    <citation type="submission" date="2018-02" db="EMBL/GenBank/DDBJ databases">
        <title>Rhizophora mucronata_Transcriptome.</title>
        <authorList>
            <person name="Meera S.P."/>
            <person name="Sreeshan A."/>
            <person name="Augustine A."/>
        </authorList>
    </citation>
    <scope>NUCLEOTIDE SEQUENCE</scope>
    <source>
        <tissue evidence="1">Leaf</tissue>
    </source>
</reference>
<evidence type="ECO:0000313" key="1">
    <source>
        <dbReference type="EMBL" id="MBX45301.1"/>
    </source>
</evidence>
<sequence length="8" mass="882">MRHLAPSA</sequence>